<dbReference type="GO" id="GO:0005762">
    <property type="term" value="C:mitochondrial large ribosomal subunit"/>
    <property type="evidence" value="ECO:0007669"/>
    <property type="project" value="TreeGrafter"/>
</dbReference>
<gene>
    <name evidence="1" type="ORF">INT45_005548</name>
</gene>
<dbReference type="GO" id="GO:0003735">
    <property type="term" value="F:structural constituent of ribosome"/>
    <property type="evidence" value="ECO:0007669"/>
    <property type="project" value="TreeGrafter"/>
</dbReference>
<proteinExistence type="predicted"/>
<evidence type="ECO:0000313" key="2">
    <source>
        <dbReference type="Proteomes" id="UP000646827"/>
    </source>
</evidence>
<comment type="caution">
    <text evidence="1">The sequence shown here is derived from an EMBL/GenBank/DDBJ whole genome shotgun (WGS) entry which is preliminary data.</text>
</comment>
<dbReference type="PANTHER" id="PTHR28266">
    <property type="entry name" value="54S RIBOSOMAL PROTEIN L20, MITOCHONDRIAL"/>
    <property type="match status" value="1"/>
</dbReference>
<organism evidence="1 2">
    <name type="scientific">Circinella minor</name>
    <dbReference type="NCBI Taxonomy" id="1195481"/>
    <lineage>
        <taxon>Eukaryota</taxon>
        <taxon>Fungi</taxon>
        <taxon>Fungi incertae sedis</taxon>
        <taxon>Mucoromycota</taxon>
        <taxon>Mucoromycotina</taxon>
        <taxon>Mucoromycetes</taxon>
        <taxon>Mucorales</taxon>
        <taxon>Lichtheimiaceae</taxon>
        <taxon>Circinella</taxon>
    </lineage>
</organism>
<sequence>MFRHVIRSATTNSSRRCYATKSKTTNLTTKPLVPFSETTLSDGSIFVTREAPVPSQVQATIAPPLRQPRPSGEKLSTAQIEEMRQLRQQDPSTWTRKKLAEKFGCSELFVSISAPTVKRAVKVEIEPTTEAGYRKQLIRKNRQRRRELW</sequence>
<protein>
    <recommendedName>
        <fullName evidence="3">Mitochondrial ribosomal protein subunit L20</fullName>
    </recommendedName>
</protein>
<dbReference type="EMBL" id="JAEPRB010000029">
    <property type="protein sequence ID" value="KAG2225304.1"/>
    <property type="molecule type" value="Genomic_DNA"/>
</dbReference>
<dbReference type="AlphaFoldDB" id="A0A8H7S9K8"/>
<dbReference type="OrthoDB" id="6021263at2759"/>
<keyword evidence="2" id="KW-1185">Reference proteome</keyword>
<evidence type="ECO:0008006" key="3">
    <source>
        <dbReference type="Google" id="ProtNLM"/>
    </source>
</evidence>
<evidence type="ECO:0000313" key="1">
    <source>
        <dbReference type="EMBL" id="KAG2225304.1"/>
    </source>
</evidence>
<reference evidence="1 2" key="1">
    <citation type="submission" date="2020-12" db="EMBL/GenBank/DDBJ databases">
        <title>Metabolic potential, ecology and presence of endohyphal bacteria is reflected in genomic diversity of Mucoromycotina.</title>
        <authorList>
            <person name="Muszewska A."/>
            <person name="Okrasinska A."/>
            <person name="Steczkiewicz K."/>
            <person name="Drgas O."/>
            <person name="Orlowska M."/>
            <person name="Perlinska-Lenart U."/>
            <person name="Aleksandrzak-Piekarczyk T."/>
            <person name="Szatraj K."/>
            <person name="Zielenkiewicz U."/>
            <person name="Pilsyk S."/>
            <person name="Malc E."/>
            <person name="Mieczkowski P."/>
            <person name="Kruszewska J.S."/>
            <person name="Biernat P."/>
            <person name="Pawlowska J."/>
        </authorList>
    </citation>
    <scope>NUCLEOTIDE SEQUENCE [LARGE SCALE GENOMIC DNA]</scope>
    <source>
        <strain evidence="1 2">CBS 142.35</strain>
    </source>
</reference>
<name>A0A8H7S9K8_9FUNG</name>
<accession>A0A8H7S9K8</accession>
<dbReference type="PANTHER" id="PTHR28266:SF1">
    <property type="entry name" value="LARGE RIBOSOMAL SUBUNIT PROTEIN ML58"/>
    <property type="match status" value="1"/>
</dbReference>
<dbReference type="Proteomes" id="UP000646827">
    <property type="component" value="Unassembled WGS sequence"/>
</dbReference>
<dbReference type="InterPro" id="IPR024388">
    <property type="entry name" value="Ribosomal_mL58"/>
</dbReference>
<dbReference type="Pfam" id="PF12824">
    <property type="entry name" value="MRP-L20"/>
    <property type="match status" value="1"/>
</dbReference>